<evidence type="ECO:0000256" key="6">
    <source>
        <dbReference type="SAM" id="SignalP"/>
    </source>
</evidence>
<evidence type="ECO:0000313" key="8">
    <source>
        <dbReference type="Proteomes" id="UP000678393"/>
    </source>
</evidence>
<evidence type="ECO:0000256" key="4">
    <source>
        <dbReference type="ARBA" id="ARBA00023136"/>
    </source>
</evidence>
<comment type="caution">
    <text evidence="7">The sequence shown here is derived from an EMBL/GenBank/DDBJ whole genome shotgun (WGS) entry which is preliminary data.</text>
</comment>
<evidence type="ECO:0000256" key="2">
    <source>
        <dbReference type="ARBA" id="ARBA00022692"/>
    </source>
</evidence>
<accession>A0A8S3YWT8</accession>
<dbReference type="Proteomes" id="UP000678393">
    <property type="component" value="Unassembled WGS sequence"/>
</dbReference>
<name>A0A8S3YWT8_9EUPU</name>
<keyword evidence="2 5" id="KW-0812">Transmembrane</keyword>
<feature type="transmembrane region" description="Helical" evidence="5">
    <location>
        <begin position="162"/>
        <end position="180"/>
    </location>
</feature>
<feature type="transmembrane region" description="Helical" evidence="5">
    <location>
        <begin position="214"/>
        <end position="236"/>
    </location>
</feature>
<dbReference type="SUPFAM" id="SSF103473">
    <property type="entry name" value="MFS general substrate transporter"/>
    <property type="match status" value="1"/>
</dbReference>
<feature type="chain" id="PRO_5035791336" description="Major facilitator superfamily (MFS) profile domain-containing protein" evidence="6">
    <location>
        <begin position="32"/>
        <end position="289"/>
    </location>
</feature>
<dbReference type="AlphaFoldDB" id="A0A8S3YWT8"/>
<keyword evidence="3 5" id="KW-1133">Transmembrane helix</keyword>
<evidence type="ECO:0000256" key="5">
    <source>
        <dbReference type="SAM" id="Phobius"/>
    </source>
</evidence>
<dbReference type="OrthoDB" id="3936150at2759"/>
<dbReference type="EMBL" id="CAJHNH020000953">
    <property type="protein sequence ID" value="CAG5120698.1"/>
    <property type="molecule type" value="Genomic_DNA"/>
</dbReference>
<feature type="non-terminal residue" evidence="7">
    <location>
        <position position="289"/>
    </location>
</feature>
<evidence type="ECO:0000313" key="7">
    <source>
        <dbReference type="EMBL" id="CAG5120698.1"/>
    </source>
</evidence>
<feature type="transmembrane region" description="Helical" evidence="5">
    <location>
        <begin position="137"/>
        <end position="157"/>
    </location>
</feature>
<protein>
    <recommendedName>
        <fullName evidence="9">Major facilitator superfamily (MFS) profile domain-containing protein</fullName>
    </recommendedName>
</protein>
<comment type="subcellular location">
    <subcellularLocation>
        <location evidence="1">Membrane</location>
        <topology evidence="1">Multi-pass membrane protein</topology>
    </subcellularLocation>
</comment>
<evidence type="ECO:0008006" key="9">
    <source>
        <dbReference type="Google" id="ProtNLM"/>
    </source>
</evidence>
<evidence type="ECO:0000256" key="3">
    <source>
        <dbReference type="ARBA" id="ARBA00022989"/>
    </source>
</evidence>
<dbReference type="InterPro" id="IPR036259">
    <property type="entry name" value="MFS_trans_sf"/>
</dbReference>
<dbReference type="Gene3D" id="1.20.1250.20">
    <property type="entry name" value="MFS general substrate transporter like domains"/>
    <property type="match status" value="1"/>
</dbReference>
<dbReference type="PANTHER" id="PTHR24064">
    <property type="entry name" value="SOLUTE CARRIER FAMILY 22 MEMBER"/>
    <property type="match status" value="1"/>
</dbReference>
<keyword evidence="4 5" id="KW-0472">Membrane</keyword>
<keyword evidence="8" id="KW-1185">Reference proteome</keyword>
<dbReference type="Pfam" id="PF00083">
    <property type="entry name" value="Sugar_tr"/>
    <property type="match status" value="1"/>
</dbReference>
<dbReference type="GO" id="GO:0016020">
    <property type="term" value="C:membrane"/>
    <property type="evidence" value="ECO:0007669"/>
    <property type="project" value="UniProtKB-SubCell"/>
</dbReference>
<proteinExistence type="predicted"/>
<dbReference type="InterPro" id="IPR005828">
    <property type="entry name" value="MFS_sugar_transport-like"/>
</dbReference>
<gene>
    <name evidence="7" type="ORF">CUNI_LOCUS6256</name>
</gene>
<sequence length="289" mass="32374">MSYYFLCTPAIMKAAIVLSAVFVLQLPEFRCAVPGLANDTFQQQDEHHKDVIDINIPPALPDEEFAQVYSQCYHYANATSSLRQQVNSSLRWETGNSTHHLSKCQSWVYDRSEVHSSILTEFNYVCDNKVMRSHANMGFFTGSLVGCLLIGAIADIIGRKKALLLCVGIQVVCGTSLYFIPSMVGVVVVRSFQGMAAEMFAIRMELVGPGKRTFAGIVVQLFWSLGGFLVLLVAYLTKDWRITELVYGLVAVPIFIMACVAPESPRWLLDKQRYDEAEKILRRIAKSNK</sequence>
<keyword evidence="6" id="KW-0732">Signal</keyword>
<feature type="signal peptide" evidence="6">
    <location>
        <begin position="1"/>
        <end position="31"/>
    </location>
</feature>
<dbReference type="GO" id="GO:0022857">
    <property type="term" value="F:transmembrane transporter activity"/>
    <property type="evidence" value="ECO:0007669"/>
    <property type="project" value="InterPro"/>
</dbReference>
<organism evidence="7 8">
    <name type="scientific">Candidula unifasciata</name>
    <dbReference type="NCBI Taxonomy" id="100452"/>
    <lineage>
        <taxon>Eukaryota</taxon>
        <taxon>Metazoa</taxon>
        <taxon>Spiralia</taxon>
        <taxon>Lophotrochozoa</taxon>
        <taxon>Mollusca</taxon>
        <taxon>Gastropoda</taxon>
        <taxon>Heterobranchia</taxon>
        <taxon>Euthyneura</taxon>
        <taxon>Panpulmonata</taxon>
        <taxon>Eupulmonata</taxon>
        <taxon>Stylommatophora</taxon>
        <taxon>Helicina</taxon>
        <taxon>Helicoidea</taxon>
        <taxon>Geomitridae</taxon>
        <taxon>Candidula</taxon>
    </lineage>
</organism>
<evidence type="ECO:0000256" key="1">
    <source>
        <dbReference type="ARBA" id="ARBA00004141"/>
    </source>
</evidence>
<reference evidence="7" key="1">
    <citation type="submission" date="2021-04" db="EMBL/GenBank/DDBJ databases">
        <authorList>
            <consortium name="Molecular Ecology Group"/>
        </authorList>
    </citation>
    <scope>NUCLEOTIDE SEQUENCE</scope>
</reference>
<feature type="transmembrane region" description="Helical" evidence="5">
    <location>
        <begin position="242"/>
        <end position="261"/>
    </location>
</feature>